<evidence type="ECO:0000313" key="2">
    <source>
        <dbReference type="EMBL" id="CAF4797477.1"/>
    </source>
</evidence>
<feature type="region of interest" description="Disordered" evidence="1">
    <location>
        <begin position="1"/>
        <end position="22"/>
    </location>
</feature>
<evidence type="ECO:0000313" key="3">
    <source>
        <dbReference type="EMBL" id="CAF5024424.1"/>
    </source>
</evidence>
<protein>
    <submittedName>
        <fullName evidence="2">Uncharacterized protein</fullName>
    </submittedName>
</protein>
<proteinExistence type="predicted"/>
<dbReference type="Proteomes" id="UP000663848">
    <property type="component" value="Unassembled WGS sequence"/>
</dbReference>
<dbReference type="AlphaFoldDB" id="A0A821P2F0"/>
<name>A0A821P2F0_9BILA</name>
<dbReference type="EMBL" id="CAJOBR010040333">
    <property type="protein sequence ID" value="CAF5024424.1"/>
    <property type="molecule type" value="Genomic_DNA"/>
</dbReference>
<comment type="caution">
    <text evidence="2">The sequence shown here is derived from an EMBL/GenBank/DDBJ whole genome shotgun (WGS) entry which is preliminary data.</text>
</comment>
<dbReference type="Proteomes" id="UP000663873">
    <property type="component" value="Unassembled WGS sequence"/>
</dbReference>
<evidence type="ECO:0000256" key="1">
    <source>
        <dbReference type="SAM" id="MobiDB-lite"/>
    </source>
</evidence>
<sequence>QLDMKNDENEVTSHTLINEDNKEQKDAIKITNQEPTQVIISVLVEKPLNRENDLDEILRRNENRCIRLTDSDDEDCENFQIKKTPVQNFNNSKNMYIYI</sequence>
<keyword evidence="4" id="KW-1185">Reference proteome</keyword>
<accession>A0A821P2F0</accession>
<evidence type="ECO:0000313" key="4">
    <source>
        <dbReference type="Proteomes" id="UP000663873"/>
    </source>
</evidence>
<gene>
    <name evidence="3" type="ORF">QYT958_LOCUS40196</name>
    <name evidence="2" type="ORF">UJA718_LOCUS41127</name>
</gene>
<reference evidence="2" key="1">
    <citation type="submission" date="2021-02" db="EMBL/GenBank/DDBJ databases">
        <authorList>
            <person name="Nowell W R."/>
        </authorList>
    </citation>
    <scope>NUCLEOTIDE SEQUENCE</scope>
</reference>
<feature type="non-terminal residue" evidence="2">
    <location>
        <position position="1"/>
    </location>
</feature>
<organism evidence="2 4">
    <name type="scientific">Rotaria socialis</name>
    <dbReference type="NCBI Taxonomy" id="392032"/>
    <lineage>
        <taxon>Eukaryota</taxon>
        <taxon>Metazoa</taxon>
        <taxon>Spiralia</taxon>
        <taxon>Gnathifera</taxon>
        <taxon>Rotifera</taxon>
        <taxon>Eurotatoria</taxon>
        <taxon>Bdelloidea</taxon>
        <taxon>Philodinida</taxon>
        <taxon>Philodinidae</taxon>
        <taxon>Rotaria</taxon>
    </lineage>
</organism>
<dbReference type="EMBL" id="CAJOBP010047575">
    <property type="protein sequence ID" value="CAF4797477.1"/>
    <property type="molecule type" value="Genomic_DNA"/>
</dbReference>